<feature type="compositionally biased region" description="Polar residues" evidence="1">
    <location>
        <begin position="1"/>
        <end position="12"/>
    </location>
</feature>
<sequence>MKSNKVETNVPQQILLEKVKPQKPRVATTASAWPPPDHSLSTPPLRSVSTPTPEPVIAYGNRDLLDLGSHIRNSNSWKFQPAVLPDFEIVPRRFLTENRSQYSRISNDFLAPTTIETCTDPDCRFETPYYKM</sequence>
<gene>
    <name evidence="2" type="ORF">HHI36_004756</name>
</gene>
<feature type="compositionally biased region" description="Polar residues" evidence="1">
    <location>
        <begin position="39"/>
        <end position="51"/>
    </location>
</feature>
<proteinExistence type="predicted"/>
<dbReference type="AlphaFoldDB" id="A0ABD2NS47"/>
<keyword evidence="3" id="KW-1185">Reference proteome</keyword>
<evidence type="ECO:0000313" key="3">
    <source>
        <dbReference type="Proteomes" id="UP001516400"/>
    </source>
</evidence>
<organism evidence="2 3">
    <name type="scientific">Cryptolaemus montrouzieri</name>
    <dbReference type="NCBI Taxonomy" id="559131"/>
    <lineage>
        <taxon>Eukaryota</taxon>
        <taxon>Metazoa</taxon>
        <taxon>Ecdysozoa</taxon>
        <taxon>Arthropoda</taxon>
        <taxon>Hexapoda</taxon>
        <taxon>Insecta</taxon>
        <taxon>Pterygota</taxon>
        <taxon>Neoptera</taxon>
        <taxon>Endopterygota</taxon>
        <taxon>Coleoptera</taxon>
        <taxon>Polyphaga</taxon>
        <taxon>Cucujiformia</taxon>
        <taxon>Coccinelloidea</taxon>
        <taxon>Coccinellidae</taxon>
        <taxon>Scymninae</taxon>
        <taxon>Scymnini</taxon>
        <taxon>Cryptolaemus</taxon>
    </lineage>
</organism>
<dbReference type="Proteomes" id="UP001516400">
    <property type="component" value="Unassembled WGS sequence"/>
</dbReference>
<dbReference type="EMBL" id="JABFTP020000144">
    <property type="protein sequence ID" value="KAL3281548.1"/>
    <property type="molecule type" value="Genomic_DNA"/>
</dbReference>
<evidence type="ECO:0000256" key="1">
    <source>
        <dbReference type="SAM" id="MobiDB-lite"/>
    </source>
</evidence>
<evidence type="ECO:0000313" key="2">
    <source>
        <dbReference type="EMBL" id="KAL3281548.1"/>
    </source>
</evidence>
<comment type="caution">
    <text evidence="2">The sequence shown here is derived from an EMBL/GenBank/DDBJ whole genome shotgun (WGS) entry which is preliminary data.</text>
</comment>
<accession>A0ABD2NS47</accession>
<name>A0ABD2NS47_9CUCU</name>
<feature type="region of interest" description="Disordered" evidence="1">
    <location>
        <begin position="1"/>
        <end position="53"/>
    </location>
</feature>
<protein>
    <submittedName>
        <fullName evidence="2">Uncharacterized protein</fullName>
    </submittedName>
</protein>
<reference evidence="2 3" key="1">
    <citation type="journal article" date="2021" name="BMC Biol.">
        <title>Horizontally acquired antibacterial genes associated with adaptive radiation of ladybird beetles.</title>
        <authorList>
            <person name="Li H.S."/>
            <person name="Tang X.F."/>
            <person name="Huang Y.H."/>
            <person name="Xu Z.Y."/>
            <person name="Chen M.L."/>
            <person name="Du X.Y."/>
            <person name="Qiu B.Y."/>
            <person name="Chen P.T."/>
            <person name="Zhang W."/>
            <person name="Slipinski A."/>
            <person name="Escalona H.E."/>
            <person name="Waterhouse R.M."/>
            <person name="Zwick A."/>
            <person name="Pang H."/>
        </authorList>
    </citation>
    <scope>NUCLEOTIDE SEQUENCE [LARGE SCALE GENOMIC DNA]</scope>
    <source>
        <strain evidence="2">SYSU2018</strain>
    </source>
</reference>